<dbReference type="PANTHER" id="PTHR43451">
    <property type="entry name" value="ACETYLTRANSFERASE (GNAT) FAMILY PROTEIN"/>
    <property type="match status" value="1"/>
</dbReference>
<comment type="caution">
    <text evidence="2">The sequence shown here is derived from an EMBL/GenBank/DDBJ whole genome shotgun (WGS) entry which is preliminary data.</text>
</comment>
<keyword evidence="2" id="KW-0012">Acyltransferase</keyword>
<name>A0ABV7HED4_9GAMM</name>
<dbReference type="RefSeq" id="WP_386719033.1">
    <property type="nucleotide sequence ID" value="NZ_JBHRSZ010000004.1"/>
</dbReference>
<evidence type="ECO:0000313" key="2">
    <source>
        <dbReference type="EMBL" id="MFC3151026.1"/>
    </source>
</evidence>
<dbReference type="GO" id="GO:0016746">
    <property type="term" value="F:acyltransferase activity"/>
    <property type="evidence" value="ECO:0007669"/>
    <property type="project" value="UniProtKB-KW"/>
</dbReference>
<dbReference type="Gene3D" id="3.40.630.30">
    <property type="match status" value="1"/>
</dbReference>
<organism evidence="2 3">
    <name type="scientific">Litoribrevibacter euphylliae</name>
    <dbReference type="NCBI Taxonomy" id="1834034"/>
    <lineage>
        <taxon>Bacteria</taxon>
        <taxon>Pseudomonadati</taxon>
        <taxon>Pseudomonadota</taxon>
        <taxon>Gammaproteobacteria</taxon>
        <taxon>Oceanospirillales</taxon>
        <taxon>Oceanospirillaceae</taxon>
        <taxon>Litoribrevibacter</taxon>
    </lineage>
</organism>
<dbReference type="SUPFAM" id="SSF55729">
    <property type="entry name" value="Acyl-CoA N-acyltransferases (Nat)"/>
    <property type="match status" value="1"/>
</dbReference>
<dbReference type="PANTHER" id="PTHR43451:SF1">
    <property type="entry name" value="ACETYLTRANSFERASE"/>
    <property type="match status" value="1"/>
</dbReference>
<dbReference type="InterPro" id="IPR016181">
    <property type="entry name" value="Acyl_CoA_acyltransferase"/>
</dbReference>
<protein>
    <submittedName>
        <fullName evidence="2">GNAT family N-acetyltransferase</fullName>
        <ecNumber evidence="2">2.3.1.-</ecNumber>
    </submittedName>
</protein>
<accession>A0ABV7HED4</accession>
<evidence type="ECO:0000313" key="3">
    <source>
        <dbReference type="Proteomes" id="UP001595476"/>
    </source>
</evidence>
<feature type="domain" description="N-acetyltransferase" evidence="1">
    <location>
        <begin position="1"/>
        <end position="148"/>
    </location>
</feature>
<gene>
    <name evidence="2" type="ORF">ACFOEK_08305</name>
</gene>
<dbReference type="Pfam" id="PF13673">
    <property type="entry name" value="Acetyltransf_10"/>
    <property type="match status" value="1"/>
</dbReference>
<dbReference type="EC" id="2.3.1.-" evidence="2"/>
<dbReference type="InterPro" id="IPR000182">
    <property type="entry name" value="GNAT_dom"/>
</dbReference>
<dbReference type="PROSITE" id="PS51186">
    <property type="entry name" value="GNAT"/>
    <property type="match status" value="1"/>
</dbReference>
<dbReference type="CDD" id="cd04301">
    <property type="entry name" value="NAT_SF"/>
    <property type="match status" value="1"/>
</dbReference>
<dbReference type="InterPro" id="IPR052564">
    <property type="entry name" value="N-acetyltrans/Recomb-assoc"/>
</dbReference>
<evidence type="ECO:0000259" key="1">
    <source>
        <dbReference type="PROSITE" id="PS51186"/>
    </source>
</evidence>
<dbReference type="Proteomes" id="UP001595476">
    <property type="component" value="Unassembled WGS sequence"/>
</dbReference>
<keyword evidence="2" id="KW-0808">Transferase</keyword>
<reference evidence="3" key="1">
    <citation type="journal article" date="2019" name="Int. J. Syst. Evol. Microbiol.">
        <title>The Global Catalogue of Microorganisms (GCM) 10K type strain sequencing project: providing services to taxonomists for standard genome sequencing and annotation.</title>
        <authorList>
            <consortium name="The Broad Institute Genomics Platform"/>
            <consortium name="The Broad Institute Genome Sequencing Center for Infectious Disease"/>
            <person name="Wu L."/>
            <person name="Ma J."/>
        </authorList>
    </citation>
    <scope>NUCLEOTIDE SEQUENCE [LARGE SCALE GENOMIC DNA]</scope>
    <source>
        <strain evidence="3">KCTC 52438</strain>
    </source>
</reference>
<keyword evidence="3" id="KW-1185">Reference proteome</keyword>
<proteinExistence type="predicted"/>
<dbReference type="EMBL" id="JBHRSZ010000004">
    <property type="protein sequence ID" value="MFC3151026.1"/>
    <property type="molecule type" value="Genomic_DNA"/>
</dbReference>
<sequence length="156" mass="17274">MEIQKLSQDDLDSIARLISSVAEVDIFPYFCEQGRAEFQTRVLPDLKTILTESNYLSVKAVISGDIVGVAALRNADYLTHLFVSKSCQGMGVGKALLDYVVKETQAKQVNLRSSINAVSFYESLGFECTGEEGDYNGIRFMPMTLDLSKPESSKAW</sequence>